<keyword evidence="7" id="KW-1185">Reference proteome</keyword>
<evidence type="ECO:0000256" key="1">
    <source>
        <dbReference type="ARBA" id="ARBA00004141"/>
    </source>
</evidence>
<feature type="transmembrane region" description="Helical" evidence="5">
    <location>
        <begin position="159"/>
        <end position="186"/>
    </location>
</feature>
<evidence type="ECO:0000256" key="5">
    <source>
        <dbReference type="SAM" id="Phobius"/>
    </source>
</evidence>
<evidence type="ECO:0000256" key="2">
    <source>
        <dbReference type="ARBA" id="ARBA00022692"/>
    </source>
</evidence>
<sequence>MSSLKPKPLTTIQKLILRFVFLYFLLYIYPYGFEYINEIDTNNFSFWKGITIGFGEIFLGWEYNKDILLNGLDSKYDFTRFLLVAVISLIGALIWVFIDSKIKKEYNNKLKILLQTILRYHIGLTLILYGLSKVFLLQFGTMDIDSLETPIGEHNGMNLVWAFMSYSKFYGITAGLIEVVGGLLLLFRRTTSLGAFLLLIAMTNVVLMDIGYDVIVKMFAIHLLIMIVVLMWDDLKQLYVFFLRNRPSTAAIYMPLFEGSKSRNIRYITKGALLLYVFVSFSLDLTERIEQQHSNHYENFTSSHDIEIFVKNGDTIPKNKINGNRWNVIRINDLSYLPETLMVLNEDNTTDRYKFTADTLTKKLHLTDLYGDDQTSHELTYKALENKVYIYQGIFKGDSLWMKTSTKTLNDYRLTRNRIRWIRDLE</sequence>
<comment type="subcellular location">
    <subcellularLocation>
        <location evidence="1">Membrane</location>
        <topology evidence="1">Multi-pass membrane protein</topology>
    </subcellularLocation>
</comment>
<evidence type="ECO:0000256" key="3">
    <source>
        <dbReference type="ARBA" id="ARBA00022989"/>
    </source>
</evidence>
<reference evidence="7" key="1">
    <citation type="submission" date="2016-11" db="EMBL/GenBank/DDBJ databases">
        <authorList>
            <person name="Varghese N."/>
            <person name="Submissions S."/>
        </authorList>
    </citation>
    <scope>NUCLEOTIDE SEQUENCE [LARGE SCALE GENOMIC DNA]</scope>
    <source>
        <strain evidence="7">DSM 16478</strain>
    </source>
</reference>
<accession>A0A1M6U7B6</accession>
<evidence type="ECO:0000313" key="7">
    <source>
        <dbReference type="Proteomes" id="UP000184314"/>
    </source>
</evidence>
<feature type="transmembrane region" description="Helical" evidence="5">
    <location>
        <begin position="78"/>
        <end position="98"/>
    </location>
</feature>
<protein>
    <submittedName>
        <fullName evidence="6">Uncharacterized membrane protein YphA, DoxX/SURF4 family</fullName>
    </submittedName>
</protein>
<evidence type="ECO:0000313" key="6">
    <source>
        <dbReference type="EMBL" id="SHK65064.1"/>
    </source>
</evidence>
<feature type="transmembrane region" description="Helical" evidence="5">
    <location>
        <begin position="118"/>
        <end position="139"/>
    </location>
</feature>
<feature type="transmembrane region" description="Helical" evidence="5">
    <location>
        <begin position="15"/>
        <end position="33"/>
    </location>
</feature>
<feature type="transmembrane region" description="Helical" evidence="5">
    <location>
        <begin position="193"/>
        <end position="212"/>
    </location>
</feature>
<dbReference type="Proteomes" id="UP000184314">
    <property type="component" value="Unassembled WGS sequence"/>
</dbReference>
<dbReference type="Pfam" id="PF07681">
    <property type="entry name" value="DoxX"/>
    <property type="match status" value="1"/>
</dbReference>
<keyword evidence="4 5" id="KW-0472">Membrane</keyword>
<dbReference type="AlphaFoldDB" id="A0A1M6U7B6"/>
<dbReference type="OrthoDB" id="102112at2"/>
<dbReference type="InterPro" id="IPR032808">
    <property type="entry name" value="DoxX"/>
</dbReference>
<dbReference type="EMBL" id="FQZX01000003">
    <property type="protein sequence ID" value="SHK65064.1"/>
    <property type="molecule type" value="Genomic_DNA"/>
</dbReference>
<evidence type="ECO:0000256" key="4">
    <source>
        <dbReference type="ARBA" id="ARBA00023136"/>
    </source>
</evidence>
<keyword evidence="3 5" id="KW-1133">Transmembrane helix</keyword>
<proteinExistence type="predicted"/>
<dbReference type="RefSeq" id="WP_084135081.1">
    <property type="nucleotide sequence ID" value="NZ_FQZX01000003.1"/>
</dbReference>
<organism evidence="6 7">
    <name type="scientific">Maribacter aquivivus</name>
    <dbReference type="NCBI Taxonomy" id="228958"/>
    <lineage>
        <taxon>Bacteria</taxon>
        <taxon>Pseudomonadati</taxon>
        <taxon>Bacteroidota</taxon>
        <taxon>Flavobacteriia</taxon>
        <taxon>Flavobacteriales</taxon>
        <taxon>Flavobacteriaceae</taxon>
        <taxon>Maribacter</taxon>
    </lineage>
</organism>
<gene>
    <name evidence="6" type="ORF">SAMN04488007_3518</name>
</gene>
<name>A0A1M6U7B6_9FLAO</name>
<dbReference type="GO" id="GO:0016020">
    <property type="term" value="C:membrane"/>
    <property type="evidence" value="ECO:0007669"/>
    <property type="project" value="UniProtKB-SubCell"/>
</dbReference>
<keyword evidence="2 5" id="KW-0812">Transmembrane</keyword>